<dbReference type="EMBL" id="CM029048">
    <property type="protein sequence ID" value="KAG2577581.1"/>
    <property type="molecule type" value="Genomic_DNA"/>
</dbReference>
<dbReference type="Proteomes" id="UP000823388">
    <property type="component" value="Chromosome 6N"/>
</dbReference>
<reference evidence="2" key="1">
    <citation type="submission" date="2020-05" db="EMBL/GenBank/DDBJ databases">
        <title>WGS assembly of Panicum virgatum.</title>
        <authorList>
            <person name="Lovell J.T."/>
            <person name="Jenkins J."/>
            <person name="Shu S."/>
            <person name="Juenger T.E."/>
            <person name="Schmutz J."/>
        </authorList>
    </citation>
    <scope>NUCLEOTIDE SEQUENCE</scope>
    <source>
        <strain evidence="2">AP13</strain>
    </source>
</reference>
<comment type="caution">
    <text evidence="2">The sequence shown here is derived from an EMBL/GenBank/DDBJ whole genome shotgun (WGS) entry which is preliminary data.</text>
</comment>
<name>A0A8T0QWK1_PANVG</name>
<evidence type="ECO:0000256" key="1">
    <source>
        <dbReference type="SAM" id="MobiDB-lite"/>
    </source>
</evidence>
<protein>
    <submittedName>
        <fullName evidence="2">Uncharacterized protein</fullName>
    </submittedName>
</protein>
<keyword evidence="3" id="KW-1185">Reference proteome</keyword>
<evidence type="ECO:0000313" key="3">
    <source>
        <dbReference type="Proteomes" id="UP000823388"/>
    </source>
</evidence>
<organism evidence="2 3">
    <name type="scientific">Panicum virgatum</name>
    <name type="common">Blackwell switchgrass</name>
    <dbReference type="NCBI Taxonomy" id="38727"/>
    <lineage>
        <taxon>Eukaryota</taxon>
        <taxon>Viridiplantae</taxon>
        <taxon>Streptophyta</taxon>
        <taxon>Embryophyta</taxon>
        <taxon>Tracheophyta</taxon>
        <taxon>Spermatophyta</taxon>
        <taxon>Magnoliopsida</taxon>
        <taxon>Liliopsida</taxon>
        <taxon>Poales</taxon>
        <taxon>Poaceae</taxon>
        <taxon>PACMAD clade</taxon>
        <taxon>Panicoideae</taxon>
        <taxon>Panicodae</taxon>
        <taxon>Paniceae</taxon>
        <taxon>Panicinae</taxon>
        <taxon>Panicum</taxon>
        <taxon>Panicum sect. Hiantes</taxon>
    </lineage>
</organism>
<proteinExistence type="predicted"/>
<evidence type="ECO:0000313" key="2">
    <source>
        <dbReference type="EMBL" id="KAG2577581.1"/>
    </source>
</evidence>
<sequence>MLGALCAGTGGHRARRGRPRQWAAPGTPAGDDDRAQHRSERHVRAEVRVRRRYKHLQFRFYLEANNPSKVVFIRFDNITVKLYDTSPPKEESLFAGFDLDPPLLSLSQMEEQEYFVHSSYVANATSTHAEDKLYRVATTDDHDVEGAVMVLSGKLSVSNYIKPGTATSHIFFRCEPVTLKRYTKLAQPSSGNFKGTASKCEFLCYYWLYVVVRFNFSSHELVLIISQCNNKRC</sequence>
<dbReference type="AlphaFoldDB" id="A0A8T0QWK1"/>
<feature type="region of interest" description="Disordered" evidence="1">
    <location>
        <begin position="1"/>
        <end position="40"/>
    </location>
</feature>
<accession>A0A8T0QWK1</accession>
<feature type="compositionally biased region" description="Basic and acidic residues" evidence="1">
    <location>
        <begin position="31"/>
        <end position="40"/>
    </location>
</feature>
<gene>
    <name evidence="2" type="ORF">PVAP13_6NG160900</name>
</gene>